<name>A0A9P5YTA3_9AGAR</name>
<feature type="compositionally biased region" description="Basic and acidic residues" evidence="1">
    <location>
        <begin position="387"/>
        <end position="396"/>
    </location>
</feature>
<evidence type="ECO:0000256" key="2">
    <source>
        <dbReference type="SAM" id="Phobius"/>
    </source>
</evidence>
<organism evidence="3 4">
    <name type="scientific">Pholiota conissans</name>
    <dbReference type="NCBI Taxonomy" id="109636"/>
    <lineage>
        <taxon>Eukaryota</taxon>
        <taxon>Fungi</taxon>
        <taxon>Dikarya</taxon>
        <taxon>Basidiomycota</taxon>
        <taxon>Agaricomycotina</taxon>
        <taxon>Agaricomycetes</taxon>
        <taxon>Agaricomycetidae</taxon>
        <taxon>Agaricales</taxon>
        <taxon>Agaricineae</taxon>
        <taxon>Strophariaceae</taxon>
        <taxon>Pholiota</taxon>
    </lineage>
</organism>
<gene>
    <name evidence="3" type="ORF">BDN70DRAFT_924140</name>
</gene>
<dbReference type="OrthoDB" id="3065323at2759"/>
<feature type="transmembrane region" description="Helical" evidence="2">
    <location>
        <begin position="52"/>
        <end position="74"/>
    </location>
</feature>
<evidence type="ECO:0000313" key="4">
    <source>
        <dbReference type="Proteomes" id="UP000807469"/>
    </source>
</evidence>
<evidence type="ECO:0000313" key="3">
    <source>
        <dbReference type="EMBL" id="KAF9475182.1"/>
    </source>
</evidence>
<dbReference type="Proteomes" id="UP000807469">
    <property type="component" value="Unassembled WGS sequence"/>
</dbReference>
<protein>
    <submittedName>
        <fullName evidence="3">Uncharacterized protein</fullName>
    </submittedName>
</protein>
<feature type="region of interest" description="Disordered" evidence="1">
    <location>
        <begin position="370"/>
        <end position="396"/>
    </location>
</feature>
<proteinExistence type="predicted"/>
<evidence type="ECO:0000256" key="1">
    <source>
        <dbReference type="SAM" id="MobiDB-lite"/>
    </source>
</evidence>
<reference evidence="3" key="1">
    <citation type="submission" date="2020-11" db="EMBL/GenBank/DDBJ databases">
        <authorList>
            <consortium name="DOE Joint Genome Institute"/>
            <person name="Ahrendt S."/>
            <person name="Riley R."/>
            <person name="Andreopoulos W."/>
            <person name="Labutti K."/>
            <person name="Pangilinan J."/>
            <person name="Ruiz-Duenas F.J."/>
            <person name="Barrasa J.M."/>
            <person name="Sanchez-Garcia M."/>
            <person name="Camarero S."/>
            <person name="Miyauchi S."/>
            <person name="Serrano A."/>
            <person name="Linde D."/>
            <person name="Babiker R."/>
            <person name="Drula E."/>
            <person name="Ayuso-Fernandez I."/>
            <person name="Pacheco R."/>
            <person name="Padilla G."/>
            <person name="Ferreira P."/>
            <person name="Barriuso J."/>
            <person name="Kellner H."/>
            <person name="Castanera R."/>
            <person name="Alfaro M."/>
            <person name="Ramirez L."/>
            <person name="Pisabarro A.G."/>
            <person name="Kuo A."/>
            <person name="Tritt A."/>
            <person name="Lipzen A."/>
            <person name="He G."/>
            <person name="Yan M."/>
            <person name="Ng V."/>
            <person name="Cullen D."/>
            <person name="Martin F."/>
            <person name="Rosso M.-N."/>
            <person name="Henrissat B."/>
            <person name="Hibbett D."/>
            <person name="Martinez A.T."/>
            <person name="Grigoriev I.V."/>
        </authorList>
    </citation>
    <scope>NUCLEOTIDE SEQUENCE</scope>
    <source>
        <strain evidence="3">CIRM-BRFM 674</strain>
    </source>
</reference>
<sequence length="396" mass="43749">MIPSIFLAVPGFQVQDIQPRDLLARQANTTHLSTFLATEIVLHAKPFNQLSIWTYIALAFIVLAVSTVIGYMTYTCCYSAKLRSYGTDNRASRRIGAVRLNSTKPSIIHWARAGKYHFGEEKGKTAAGDAKRNALEGDIGSESPWVKKTIVEMRRLAIPHRRTQSESEEAISPCSLNVSDNSFGVHAADHPFDADNHCLSSLPLAHTTERAATYVPFHLPPPPSSPTPTHKEFLERQKLQYYRGKETSSYSPVSPSPALFHGPSPDLSTLNPFSTPQISLKNQSHGKSAQDVHFISLINPFATPSTRIRRDDPKLSPIAGAFITNSPASVVSENHFVPHVTPNTGVLLSSNGKANTRLLSLRQADDFGGDGYRRDNLHPISQVRLGQENEQRDNYF</sequence>
<comment type="caution">
    <text evidence="3">The sequence shown here is derived from an EMBL/GenBank/DDBJ whole genome shotgun (WGS) entry which is preliminary data.</text>
</comment>
<keyword evidence="4" id="KW-1185">Reference proteome</keyword>
<keyword evidence="2" id="KW-0472">Membrane</keyword>
<dbReference type="AlphaFoldDB" id="A0A9P5YTA3"/>
<accession>A0A9P5YTA3</accession>
<dbReference type="EMBL" id="MU155343">
    <property type="protein sequence ID" value="KAF9475182.1"/>
    <property type="molecule type" value="Genomic_DNA"/>
</dbReference>
<keyword evidence="2" id="KW-1133">Transmembrane helix</keyword>
<keyword evidence="2" id="KW-0812">Transmembrane</keyword>